<dbReference type="GO" id="GO:0008444">
    <property type="term" value="F:CDP-diacylglycerol-glycerol-3-phosphate 3-phosphatidyltransferase activity"/>
    <property type="evidence" value="ECO:0007669"/>
    <property type="project" value="UniProtKB-UniRule"/>
</dbReference>
<accession>A0A0M2V7P2</accession>
<dbReference type="EC" id="2.7.8.5" evidence="4 15"/>
<dbReference type="Gene3D" id="1.20.120.1760">
    <property type="match status" value="1"/>
</dbReference>
<keyword evidence="9 17" id="KW-1133">Transmembrane helix</keyword>
<sequence>MWNIPNLLTMFRLLLIPVFIYCFYSGWEHYRFWAALVFCLAAITDALDGYLARKLQQSTPFGAFLDPVADKVMVAVALVVLAIHEQSLWFSIPAIIIISREIAISALREWMAEIGKRANVAVSNLGKYKTIAQMLALIGLIWQPQFALLAWFTPVGYAMLYLATILTLWSMYQYVSAAWQDLSQQ</sequence>
<comment type="similarity">
    <text evidence="3 16">Belongs to the CDP-alcohol phosphatidyltransferase class-I family.</text>
</comment>
<dbReference type="NCBIfam" id="TIGR00560">
    <property type="entry name" value="pgsA"/>
    <property type="match status" value="1"/>
</dbReference>
<gene>
    <name evidence="18" type="ORF">WG68_04825</name>
</gene>
<proteinExistence type="inferred from homology"/>
<keyword evidence="12" id="KW-0594">Phospholipid biosynthesis</keyword>
<reference evidence="18 19" key="1">
    <citation type="submission" date="2015-03" db="EMBL/GenBank/DDBJ databases">
        <title>Draft genome sequences of two protease-producing strains of Arsukibacterium isolated from two cold and alkaline environments.</title>
        <authorList>
            <person name="Lylloff J.E."/>
            <person name="Skov L.B."/>
            <person name="Jepsen M."/>
            <person name="Hallin P.F."/>
            <person name="Sorensen S.J."/>
            <person name="Stougaard P."/>
            <person name="Glaring M.A."/>
        </authorList>
    </citation>
    <scope>NUCLEOTIDE SEQUENCE [LARGE SCALE GENOMIC DNA]</scope>
    <source>
        <strain evidence="18 19">GCM72</strain>
    </source>
</reference>
<evidence type="ECO:0000256" key="3">
    <source>
        <dbReference type="ARBA" id="ARBA00010441"/>
    </source>
</evidence>
<evidence type="ECO:0000256" key="14">
    <source>
        <dbReference type="ARBA" id="ARBA00048586"/>
    </source>
</evidence>
<keyword evidence="19" id="KW-1185">Reference proteome</keyword>
<dbReference type="PROSITE" id="PS00379">
    <property type="entry name" value="CDP_ALCOHOL_P_TRANSF"/>
    <property type="match status" value="1"/>
</dbReference>
<dbReference type="InterPro" id="IPR048254">
    <property type="entry name" value="CDP_ALCOHOL_P_TRANSF_CS"/>
</dbReference>
<dbReference type="PIRSF" id="PIRSF000847">
    <property type="entry name" value="Phos_ph_gly_syn"/>
    <property type="match status" value="1"/>
</dbReference>
<keyword evidence="13" id="KW-1208">Phospholipid metabolism</keyword>
<organism evidence="18 19">
    <name type="scientific">Arsukibacterium ikkense</name>
    <dbReference type="NCBI Taxonomy" id="336831"/>
    <lineage>
        <taxon>Bacteria</taxon>
        <taxon>Pseudomonadati</taxon>
        <taxon>Pseudomonadota</taxon>
        <taxon>Gammaproteobacteria</taxon>
        <taxon>Chromatiales</taxon>
        <taxon>Chromatiaceae</taxon>
        <taxon>Arsukibacterium</taxon>
    </lineage>
</organism>
<comment type="catalytic activity">
    <reaction evidence="14">
        <text>a CDP-1,2-diacyl-sn-glycerol + sn-glycerol 3-phosphate = a 1,2-diacyl-sn-glycero-3-phospho-(1'-sn-glycero-3'-phosphate) + CMP + H(+)</text>
        <dbReference type="Rhea" id="RHEA:12593"/>
        <dbReference type="ChEBI" id="CHEBI:15378"/>
        <dbReference type="ChEBI" id="CHEBI:57597"/>
        <dbReference type="ChEBI" id="CHEBI:58332"/>
        <dbReference type="ChEBI" id="CHEBI:60110"/>
        <dbReference type="ChEBI" id="CHEBI:60377"/>
        <dbReference type="EC" id="2.7.8.5"/>
    </reaction>
</comment>
<evidence type="ECO:0000313" key="19">
    <source>
        <dbReference type="Proteomes" id="UP000034228"/>
    </source>
</evidence>
<evidence type="ECO:0000256" key="1">
    <source>
        <dbReference type="ARBA" id="ARBA00004141"/>
    </source>
</evidence>
<evidence type="ECO:0000256" key="4">
    <source>
        <dbReference type="ARBA" id="ARBA00013170"/>
    </source>
</evidence>
<keyword evidence="6" id="KW-0444">Lipid biosynthesis</keyword>
<name>A0A0M2V7P2_9GAMM</name>
<evidence type="ECO:0000256" key="13">
    <source>
        <dbReference type="ARBA" id="ARBA00023264"/>
    </source>
</evidence>
<evidence type="ECO:0000256" key="8">
    <source>
        <dbReference type="ARBA" id="ARBA00022692"/>
    </source>
</evidence>
<dbReference type="GO" id="GO:0046474">
    <property type="term" value="P:glycerophospholipid biosynthetic process"/>
    <property type="evidence" value="ECO:0007669"/>
    <property type="project" value="TreeGrafter"/>
</dbReference>
<dbReference type="STRING" id="336831.WG68_04825"/>
<evidence type="ECO:0000256" key="16">
    <source>
        <dbReference type="RuleBase" id="RU003750"/>
    </source>
</evidence>
<dbReference type="OrthoDB" id="9796672at2"/>
<dbReference type="AlphaFoldDB" id="A0A0M2V7P2"/>
<dbReference type="InterPro" id="IPR004570">
    <property type="entry name" value="Phosphatidylglycerol_P_synth"/>
</dbReference>
<dbReference type="InterPro" id="IPR043130">
    <property type="entry name" value="CDP-OH_PTrfase_TM_dom"/>
</dbReference>
<dbReference type="RefSeq" id="WP_046556505.1">
    <property type="nucleotide sequence ID" value="NZ_LAHO01000003.1"/>
</dbReference>
<evidence type="ECO:0000256" key="5">
    <source>
        <dbReference type="ARBA" id="ARBA00014944"/>
    </source>
</evidence>
<dbReference type="InterPro" id="IPR050324">
    <property type="entry name" value="CDP-alcohol_PTase-I"/>
</dbReference>
<evidence type="ECO:0000256" key="12">
    <source>
        <dbReference type="ARBA" id="ARBA00023209"/>
    </source>
</evidence>
<dbReference type="Pfam" id="PF01066">
    <property type="entry name" value="CDP-OH_P_transf"/>
    <property type="match status" value="1"/>
</dbReference>
<keyword evidence="10" id="KW-0443">Lipid metabolism</keyword>
<keyword evidence="8 17" id="KW-0812">Transmembrane</keyword>
<comment type="caution">
    <text evidence="18">The sequence shown here is derived from an EMBL/GenBank/DDBJ whole genome shotgun (WGS) entry which is preliminary data.</text>
</comment>
<evidence type="ECO:0000256" key="2">
    <source>
        <dbReference type="ARBA" id="ARBA00005042"/>
    </source>
</evidence>
<evidence type="ECO:0000256" key="9">
    <source>
        <dbReference type="ARBA" id="ARBA00022989"/>
    </source>
</evidence>
<feature type="transmembrane region" description="Helical" evidence="17">
    <location>
        <begin position="131"/>
        <end position="152"/>
    </location>
</feature>
<keyword evidence="7 16" id="KW-0808">Transferase</keyword>
<comment type="pathway">
    <text evidence="2">Phospholipid metabolism; phosphatidylglycerol biosynthesis; phosphatidylglycerol from CDP-diacylglycerol: step 1/2.</text>
</comment>
<dbReference type="PATRIC" id="fig|336831.14.peg.3276"/>
<evidence type="ECO:0000256" key="17">
    <source>
        <dbReference type="SAM" id="Phobius"/>
    </source>
</evidence>
<evidence type="ECO:0000256" key="10">
    <source>
        <dbReference type="ARBA" id="ARBA00023098"/>
    </source>
</evidence>
<feature type="transmembrane region" description="Helical" evidence="17">
    <location>
        <begin position="32"/>
        <end position="51"/>
    </location>
</feature>
<feature type="transmembrane region" description="Helical" evidence="17">
    <location>
        <begin position="158"/>
        <end position="179"/>
    </location>
</feature>
<comment type="subcellular location">
    <subcellularLocation>
        <location evidence="1">Membrane</location>
        <topology evidence="1">Multi-pass membrane protein</topology>
    </subcellularLocation>
</comment>
<dbReference type="Proteomes" id="UP000034228">
    <property type="component" value="Unassembled WGS sequence"/>
</dbReference>
<dbReference type="GO" id="GO:0005886">
    <property type="term" value="C:plasma membrane"/>
    <property type="evidence" value="ECO:0007669"/>
    <property type="project" value="TreeGrafter"/>
</dbReference>
<evidence type="ECO:0000256" key="6">
    <source>
        <dbReference type="ARBA" id="ARBA00022516"/>
    </source>
</evidence>
<protein>
    <recommendedName>
        <fullName evidence="5 15">CDP-diacylglycerol--glycerol-3-phosphate 3-phosphatidyltransferase</fullName>
        <ecNumber evidence="4 15">2.7.8.5</ecNumber>
    </recommendedName>
</protein>
<dbReference type="PANTHER" id="PTHR14269">
    <property type="entry name" value="CDP-DIACYLGLYCEROL--GLYCEROL-3-PHOSPHATE 3-PHOSPHATIDYLTRANSFERASE-RELATED"/>
    <property type="match status" value="1"/>
</dbReference>
<dbReference type="PANTHER" id="PTHR14269:SF62">
    <property type="entry name" value="CDP-DIACYLGLYCEROL--GLYCEROL-3-PHOSPHATE 3-PHOSPHATIDYLTRANSFERASE 1, CHLOROPLASTIC"/>
    <property type="match status" value="1"/>
</dbReference>
<keyword evidence="11 17" id="KW-0472">Membrane</keyword>
<evidence type="ECO:0000256" key="11">
    <source>
        <dbReference type="ARBA" id="ARBA00023136"/>
    </source>
</evidence>
<evidence type="ECO:0000256" key="15">
    <source>
        <dbReference type="NCBIfam" id="TIGR00560"/>
    </source>
</evidence>
<dbReference type="InterPro" id="IPR000462">
    <property type="entry name" value="CDP-OH_P_trans"/>
</dbReference>
<dbReference type="EMBL" id="LAHO01000003">
    <property type="protein sequence ID" value="KKO46616.1"/>
    <property type="molecule type" value="Genomic_DNA"/>
</dbReference>
<evidence type="ECO:0000313" key="18">
    <source>
        <dbReference type="EMBL" id="KKO46616.1"/>
    </source>
</evidence>
<feature type="transmembrane region" description="Helical" evidence="17">
    <location>
        <begin position="7"/>
        <end position="26"/>
    </location>
</feature>
<evidence type="ECO:0000256" key="7">
    <source>
        <dbReference type="ARBA" id="ARBA00022679"/>
    </source>
</evidence>